<accession>A0ABM1SDP9</accession>
<dbReference type="InterPro" id="IPR000742">
    <property type="entry name" value="EGF"/>
</dbReference>
<keyword evidence="3 5" id="KW-1015">Disulfide bond</keyword>
<dbReference type="PROSITE" id="PS50026">
    <property type="entry name" value="EGF_3"/>
    <property type="match status" value="4"/>
</dbReference>
<name>A0ABM1SDP9_LIMPO</name>
<evidence type="ECO:0000256" key="5">
    <source>
        <dbReference type="PROSITE-ProRule" id="PRU00076"/>
    </source>
</evidence>
<evidence type="ECO:0000256" key="2">
    <source>
        <dbReference type="ARBA" id="ARBA00022737"/>
    </source>
</evidence>
<keyword evidence="2" id="KW-0677">Repeat</keyword>
<feature type="disulfide bond" evidence="5">
    <location>
        <begin position="144"/>
        <end position="154"/>
    </location>
</feature>
<gene>
    <name evidence="8" type="primary">LOC111085800</name>
</gene>
<organism evidence="7 8">
    <name type="scientific">Limulus polyphemus</name>
    <name type="common">Atlantic horseshoe crab</name>
    <dbReference type="NCBI Taxonomy" id="6850"/>
    <lineage>
        <taxon>Eukaryota</taxon>
        <taxon>Metazoa</taxon>
        <taxon>Ecdysozoa</taxon>
        <taxon>Arthropoda</taxon>
        <taxon>Chelicerata</taxon>
        <taxon>Merostomata</taxon>
        <taxon>Xiphosura</taxon>
        <taxon>Limulidae</taxon>
        <taxon>Limulus</taxon>
    </lineage>
</organism>
<comment type="caution">
    <text evidence="5">Lacks conserved residue(s) required for the propagation of feature annotation.</text>
</comment>
<feature type="domain" description="EGF-like" evidence="6">
    <location>
        <begin position="98"/>
        <end position="139"/>
    </location>
</feature>
<protein>
    <submittedName>
        <fullName evidence="8">Adhesion G protein-coupled receptor E2-like</fullName>
    </submittedName>
</protein>
<keyword evidence="1 5" id="KW-0245">EGF-like domain</keyword>
<dbReference type="InterPro" id="IPR049883">
    <property type="entry name" value="NOTCH1_EGF-like"/>
</dbReference>
<proteinExistence type="predicted"/>
<evidence type="ECO:0000313" key="8">
    <source>
        <dbReference type="RefSeq" id="XP_022241754.1"/>
    </source>
</evidence>
<dbReference type="PANTHER" id="PTHR24042">
    <property type="entry name" value="NEL HOMOLOG"/>
    <property type="match status" value="1"/>
</dbReference>
<evidence type="ECO:0000256" key="4">
    <source>
        <dbReference type="ARBA" id="ARBA00023180"/>
    </source>
</evidence>
<dbReference type="Proteomes" id="UP000694941">
    <property type="component" value="Unplaced"/>
</dbReference>
<dbReference type="SUPFAM" id="SSF57184">
    <property type="entry name" value="Growth factor receptor domain"/>
    <property type="match status" value="1"/>
</dbReference>
<keyword evidence="4" id="KW-0325">Glycoprotein</keyword>
<feature type="non-terminal residue" evidence="8">
    <location>
        <position position="1"/>
    </location>
</feature>
<dbReference type="Gene3D" id="2.10.25.10">
    <property type="entry name" value="Laminin"/>
    <property type="match status" value="4"/>
</dbReference>
<dbReference type="PROSITE" id="PS01186">
    <property type="entry name" value="EGF_2"/>
    <property type="match status" value="2"/>
</dbReference>
<feature type="domain" description="EGF-like" evidence="6">
    <location>
        <begin position="56"/>
        <end position="93"/>
    </location>
</feature>
<dbReference type="SMART" id="SM00181">
    <property type="entry name" value="EGF"/>
    <property type="match status" value="4"/>
</dbReference>
<dbReference type="SMART" id="SM00179">
    <property type="entry name" value="EGF_CA"/>
    <property type="match status" value="4"/>
</dbReference>
<dbReference type="RefSeq" id="XP_022241754.1">
    <property type="nucleotide sequence ID" value="XM_022386046.1"/>
</dbReference>
<dbReference type="GeneID" id="111085800"/>
<dbReference type="InterPro" id="IPR009030">
    <property type="entry name" value="Growth_fac_rcpt_cys_sf"/>
</dbReference>
<feature type="domain" description="EGF-like" evidence="6">
    <location>
        <begin position="15"/>
        <end position="55"/>
    </location>
</feature>
<keyword evidence="7" id="KW-1185">Reference proteome</keyword>
<dbReference type="PROSITE" id="PS00010">
    <property type="entry name" value="ASX_HYDROXYL"/>
    <property type="match status" value="4"/>
</dbReference>
<dbReference type="SUPFAM" id="SSF57196">
    <property type="entry name" value="EGF/Laminin"/>
    <property type="match status" value="2"/>
</dbReference>
<dbReference type="PROSITE" id="PS01187">
    <property type="entry name" value="EGF_CA"/>
    <property type="match status" value="2"/>
</dbReference>
<evidence type="ECO:0000256" key="1">
    <source>
        <dbReference type="ARBA" id="ARBA00022536"/>
    </source>
</evidence>
<evidence type="ECO:0000259" key="6">
    <source>
        <dbReference type="PROSITE" id="PS50026"/>
    </source>
</evidence>
<dbReference type="InterPro" id="IPR051586">
    <property type="entry name" value="PKC-binding_NELL"/>
</dbReference>
<dbReference type="InterPro" id="IPR000152">
    <property type="entry name" value="EGF-type_Asp/Asn_hydroxyl_site"/>
</dbReference>
<dbReference type="CDD" id="cd00054">
    <property type="entry name" value="EGF_CA"/>
    <property type="match status" value="3"/>
</dbReference>
<reference evidence="8" key="1">
    <citation type="submission" date="2025-08" db="UniProtKB">
        <authorList>
            <consortium name="RefSeq"/>
        </authorList>
    </citation>
    <scope>IDENTIFICATION</scope>
    <source>
        <tissue evidence="8">Muscle</tissue>
    </source>
</reference>
<dbReference type="Pfam" id="PF07645">
    <property type="entry name" value="EGF_CA"/>
    <property type="match status" value="4"/>
</dbReference>
<dbReference type="PANTHER" id="PTHR24042:SF5">
    <property type="entry name" value="EGF-LIKE CALCIUM-BINDING DOMAIN-CONTAINING PROTEIN"/>
    <property type="match status" value="1"/>
</dbReference>
<feature type="domain" description="EGF-like" evidence="6">
    <location>
        <begin position="140"/>
        <end position="176"/>
    </location>
</feature>
<dbReference type="InterPro" id="IPR018097">
    <property type="entry name" value="EGF_Ca-bd_CS"/>
</dbReference>
<evidence type="ECO:0000313" key="7">
    <source>
        <dbReference type="Proteomes" id="UP000694941"/>
    </source>
</evidence>
<evidence type="ECO:0000256" key="3">
    <source>
        <dbReference type="ARBA" id="ARBA00023157"/>
    </source>
</evidence>
<dbReference type="InterPro" id="IPR001881">
    <property type="entry name" value="EGF-like_Ca-bd_dom"/>
</dbReference>
<sequence>FLKKRKINTLKKRSDINECLEPNSCGKGAQCQNNPGSYDCRCPQGFSGDPYQSCQDVDECVHNPCGSGAICTNLIGGYQCSCPPGYSGDPTPSAGCVDVDECLDPDFHCGQLAGCINTPGSYYCQCSPGYTGDPRVHCLDINECPYSCGVNTDCINNPGSYECQCKPGYIGDPYASIGCKGNFVT</sequence>